<gene>
    <name evidence="2" type="primary">CSON011656</name>
</gene>
<dbReference type="CDD" id="cd00590">
    <property type="entry name" value="RRM_SF"/>
    <property type="match status" value="1"/>
</dbReference>
<dbReference type="InterPro" id="IPR035979">
    <property type="entry name" value="RBD_domain_sf"/>
</dbReference>
<dbReference type="EMBL" id="UFQS01000514">
    <property type="protein sequence ID" value="SSX04529.1"/>
    <property type="molecule type" value="Genomic_DNA"/>
</dbReference>
<sequence>MNRNSYFYKPYDKINKNHNKNKSNKNLNNNNFMNNNKNHYNKNYTAPYQRNSNYENGYEMPQSVNQKYWKRKTKSGNWTKMPKPIKASTVNCNENQSTDVFPPKWNQADAIQAIEVERECNKLQSSQYILRFPDPFVDKSIIHKYSSSIVDVRVQQPITPRFVYIQVRPDTNYETLKEEFSQIKFGTGFLRLEKRSVPAIDHLTPEDIDPYTIFMGNIHPSTPIQSIKQSVQKAYRVDVGFAKKHKFGRYAFAKFRTAKDAREAFMTLRSASNTGGMDMVVRFRRLRGNISNGPNNQDKQIHSAKKAENDTTMEVIDITDDDDENDDDLEKIDAQTEKSITIKIEKDQSDEVKDNLSSIEAVAGSLLTNEILDWDKLRLLEINRYESKPDISKLPVFNFASNICETNNDWDDLFNQLDPDFNSVFEDGLDLY</sequence>
<reference evidence="3" key="2">
    <citation type="submission" date="2018-07" db="EMBL/GenBank/DDBJ databases">
        <authorList>
            <person name="Quirk P.G."/>
            <person name="Krulwich T.A."/>
        </authorList>
    </citation>
    <scope>NUCLEOTIDE SEQUENCE</scope>
</reference>
<evidence type="ECO:0000256" key="1">
    <source>
        <dbReference type="SAM" id="MobiDB-lite"/>
    </source>
</evidence>
<feature type="compositionally biased region" description="Low complexity" evidence="1">
    <location>
        <begin position="24"/>
        <end position="34"/>
    </location>
</feature>
<evidence type="ECO:0000313" key="3">
    <source>
        <dbReference type="EMBL" id="SSX24892.1"/>
    </source>
</evidence>
<dbReference type="InterPro" id="IPR012677">
    <property type="entry name" value="Nucleotide-bd_a/b_plait_sf"/>
</dbReference>
<dbReference type="SUPFAM" id="SSF54928">
    <property type="entry name" value="RNA-binding domain, RBD"/>
    <property type="match status" value="1"/>
</dbReference>
<dbReference type="Gene3D" id="3.30.70.330">
    <property type="match status" value="1"/>
</dbReference>
<dbReference type="AlphaFoldDB" id="A0A336KJ71"/>
<reference evidence="2" key="1">
    <citation type="submission" date="2018-04" db="EMBL/GenBank/DDBJ databases">
        <authorList>
            <person name="Go L.Y."/>
            <person name="Mitchell J.A."/>
        </authorList>
    </citation>
    <scope>NUCLEOTIDE SEQUENCE</scope>
    <source>
        <tissue evidence="2">Whole organism</tissue>
    </source>
</reference>
<organism evidence="2">
    <name type="scientific">Culicoides sonorensis</name>
    <name type="common">Biting midge</name>
    <dbReference type="NCBI Taxonomy" id="179676"/>
    <lineage>
        <taxon>Eukaryota</taxon>
        <taxon>Metazoa</taxon>
        <taxon>Ecdysozoa</taxon>
        <taxon>Arthropoda</taxon>
        <taxon>Hexapoda</taxon>
        <taxon>Insecta</taxon>
        <taxon>Pterygota</taxon>
        <taxon>Neoptera</taxon>
        <taxon>Endopterygota</taxon>
        <taxon>Diptera</taxon>
        <taxon>Nematocera</taxon>
        <taxon>Chironomoidea</taxon>
        <taxon>Ceratopogonidae</taxon>
        <taxon>Ceratopogoninae</taxon>
        <taxon>Culicoides</taxon>
        <taxon>Monoculicoides</taxon>
    </lineage>
</organism>
<dbReference type="EMBL" id="UFQT01000514">
    <property type="protein sequence ID" value="SSX24892.1"/>
    <property type="molecule type" value="Genomic_DNA"/>
</dbReference>
<protein>
    <submittedName>
        <fullName evidence="2">CSON011656 protein</fullName>
    </submittedName>
</protein>
<dbReference type="OMA" id="ALEMECQ"/>
<accession>A0A336KJ71</accession>
<dbReference type="VEuPathDB" id="VectorBase:CSON011656"/>
<dbReference type="GO" id="GO:0003676">
    <property type="term" value="F:nucleic acid binding"/>
    <property type="evidence" value="ECO:0007669"/>
    <property type="project" value="InterPro"/>
</dbReference>
<feature type="region of interest" description="Disordered" evidence="1">
    <location>
        <begin position="1"/>
        <end position="34"/>
    </location>
</feature>
<evidence type="ECO:0000313" key="2">
    <source>
        <dbReference type="EMBL" id="SSX04529.1"/>
    </source>
</evidence>
<proteinExistence type="predicted"/>
<name>A0A336KJ71_CULSO</name>